<dbReference type="PANTHER" id="PTHR10903">
    <property type="entry name" value="GTPASE, IMAP FAMILY MEMBER-RELATED"/>
    <property type="match status" value="1"/>
</dbReference>
<gene>
    <name evidence="18" type="ORF">EDI_001050</name>
</gene>
<name>B0ECH5_ENTDS</name>
<evidence type="ECO:0000256" key="7">
    <source>
        <dbReference type="ARBA" id="ARBA00022723"/>
    </source>
</evidence>
<keyword evidence="6" id="KW-0812">Transmembrane</keyword>
<keyword evidence="10" id="KW-1002">Plastid outer membrane</keyword>
<dbReference type="PROSITE" id="PS51720">
    <property type="entry name" value="G_AIG1"/>
    <property type="match status" value="1"/>
</dbReference>
<dbReference type="VEuPathDB" id="AmoebaDB:EDI_001050"/>
<evidence type="ECO:0000256" key="9">
    <source>
        <dbReference type="ARBA" id="ARBA00022801"/>
    </source>
</evidence>
<evidence type="ECO:0000256" key="2">
    <source>
        <dbReference type="ARBA" id="ARBA00004167"/>
    </source>
</evidence>
<dbReference type="Proteomes" id="UP000008076">
    <property type="component" value="Unassembled WGS sequence"/>
</dbReference>
<evidence type="ECO:0000256" key="13">
    <source>
        <dbReference type="ARBA" id="ARBA00022989"/>
    </source>
</evidence>
<comment type="cofactor">
    <cofactor evidence="1">
        <name>Mg(2+)</name>
        <dbReference type="ChEBI" id="CHEBI:18420"/>
    </cofactor>
</comment>
<accession>B0ECH5</accession>
<evidence type="ECO:0000313" key="18">
    <source>
        <dbReference type="EMBL" id="EDR27771.1"/>
    </source>
</evidence>
<dbReference type="GO" id="GO:0005525">
    <property type="term" value="F:GTP binding"/>
    <property type="evidence" value="ECO:0007669"/>
    <property type="project" value="UniProtKB-KW"/>
</dbReference>
<comment type="subcellular location">
    <subcellularLocation>
        <location evidence="2">Membrane</location>
        <topology evidence="2">Single-pass membrane protein</topology>
    </subcellularLocation>
    <subcellularLocation>
        <location evidence="16">Plastid</location>
        <location evidence="16">Chloroplast outer membrane</location>
    </subcellularLocation>
</comment>
<keyword evidence="8" id="KW-0547">Nucleotide-binding</keyword>
<evidence type="ECO:0000256" key="10">
    <source>
        <dbReference type="ARBA" id="ARBA00022805"/>
    </source>
</evidence>
<proteinExistence type="predicted"/>
<dbReference type="AlphaFoldDB" id="B0ECH5"/>
<dbReference type="KEGG" id="edi:EDI_001050"/>
<evidence type="ECO:0000256" key="1">
    <source>
        <dbReference type="ARBA" id="ARBA00001946"/>
    </source>
</evidence>
<feature type="domain" description="AIG1-type G" evidence="17">
    <location>
        <begin position="6"/>
        <end position="236"/>
    </location>
</feature>
<dbReference type="Gene3D" id="3.40.50.300">
    <property type="entry name" value="P-loop containing nucleotide triphosphate hydrolases"/>
    <property type="match status" value="1"/>
</dbReference>
<evidence type="ECO:0000256" key="11">
    <source>
        <dbReference type="ARBA" id="ARBA00022842"/>
    </source>
</evidence>
<evidence type="ECO:0000256" key="8">
    <source>
        <dbReference type="ARBA" id="ARBA00022741"/>
    </source>
</evidence>
<evidence type="ECO:0000313" key="19">
    <source>
        <dbReference type="Proteomes" id="UP000008076"/>
    </source>
</evidence>
<keyword evidence="7" id="KW-0479">Metal-binding</keyword>
<evidence type="ECO:0000256" key="5">
    <source>
        <dbReference type="ARBA" id="ARBA00022640"/>
    </source>
</evidence>
<dbReference type="OrthoDB" id="5985928at2759"/>
<evidence type="ECO:0000259" key="17">
    <source>
        <dbReference type="PROSITE" id="PS51720"/>
    </source>
</evidence>
<keyword evidence="11" id="KW-0460">Magnesium</keyword>
<keyword evidence="9" id="KW-0378">Hydrolase</keyword>
<evidence type="ECO:0000256" key="16">
    <source>
        <dbReference type="ARBA" id="ARBA00024013"/>
    </source>
</evidence>
<dbReference type="OMA" id="VEYSEWE"/>
<dbReference type="GeneID" id="5880984"/>
<dbReference type="RefSeq" id="XP_001736003.1">
    <property type="nucleotide sequence ID" value="XM_001735951.1"/>
</dbReference>
<dbReference type="Pfam" id="PF04548">
    <property type="entry name" value="AIG1"/>
    <property type="match status" value="1"/>
</dbReference>
<evidence type="ECO:0000256" key="12">
    <source>
        <dbReference type="ARBA" id="ARBA00022927"/>
    </source>
</evidence>
<dbReference type="GO" id="GO:0046872">
    <property type="term" value="F:metal ion binding"/>
    <property type="evidence" value="ECO:0007669"/>
    <property type="project" value="UniProtKB-KW"/>
</dbReference>
<reference evidence="19" key="1">
    <citation type="submission" date="2007-12" db="EMBL/GenBank/DDBJ databases">
        <title>Annotation of Entamoeba dispar SAW760.</title>
        <authorList>
            <person name="Lorenzi H."/>
            <person name="Inman J."/>
            <person name="Schobel S."/>
            <person name="Amedeo P."/>
            <person name="Caler E."/>
        </authorList>
    </citation>
    <scope>NUCLEOTIDE SEQUENCE [LARGE SCALE GENOMIC DNA]</scope>
    <source>
        <strain evidence="19">ATCC PRA-260 / SAW760</strain>
    </source>
</reference>
<dbReference type="InterPro" id="IPR006703">
    <property type="entry name" value="G_AIG1"/>
</dbReference>
<dbReference type="eggNOG" id="ENOG502RDZC">
    <property type="taxonomic scope" value="Eukaryota"/>
</dbReference>
<evidence type="ECO:0000256" key="6">
    <source>
        <dbReference type="ARBA" id="ARBA00022692"/>
    </source>
</evidence>
<evidence type="ECO:0000256" key="4">
    <source>
        <dbReference type="ARBA" id="ARBA00022528"/>
    </source>
</evidence>
<dbReference type="GO" id="GO:0016020">
    <property type="term" value="C:membrane"/>
    <property type="evidence" value="ECO:0007669"/>
    <property type="project" value="UniProtKB-SubCell"/>
</dbReference>
<dbReference type="SUPFAM" id="SSF52540">
    <property type="entry name" value="P-loop containing nucleoside triphosphate hydrolases"/>
    <property type="match status" value="1"/>
</dbReference>
<keyword evidence="3" id="KW-0813">Transport</keyword>
<keyword evidence="12" id="KW-0653">Protein transport</keyword>
<dbReference type="FunFam" id="3.40.50.300:FF:001252">
    <property type="entry name" value="AIG1 family protein"/>
    <property type="match status" value="1"/>
</dbReference>
<protein>
    <recommendedName>
        <fullName evidence="17">AIG1-type G domain-containing protein</fullName>
    </recommendedName>
</protein>
<dbReference type="GO" id="GO:0015031">
    <property type="term" value="P:protein transport"/>
    <property type="evidence" value="ECO:0007669"/>
    <property type="project" value="UniProtKB-KW"/>
</dbReference>
<dbReference type="EMBL" id="DS548749">
    <property type="protein sequence ID" value="EDR27771.1"/>
    <property type="molecule type" value="Genomic_DNA"/>
</dbReference>
<dbReference type="InterPro" id="IPR027417">
    <property type="entry name" value="P-loop_NTPase"/>
</dbReference>
<keyword evidence="19" id="KW-1185">Reference proteome</keyword>
<evidence type="ECO:0000256" key="3">
    <source>
        <dbReference type="ARBA" id="ARBA00022448"/>
    </source>
</evidence>
<keyword evidence="14" id="KW-0342">GTP-binding</keyword>
<dbReference type="GO" id="GO:0016787">
    <property type="term" value="F:hydrolase activity"/>
    <property type="evidence" value="ECO:0007669"/>
    <property type="project" value="UniProtKB-KW"/>
</dbReference>
<keyword evidence="4" id="KW-0150">Chloroplast</keyword>
<organism evidence="19">
    <name type="scientific">Entamoeba dispar (strain ATCC PRA-260 / SAW760)</name>
    <dbReference type="NCBI Taxonomy" id="370354"/>
    <lineage>
        <taxon>Eukaryota</taxon>
        <taxon>Amoebozoa</taxon>
        <taxon>Evosea</taxon>
        <taxon>Archamoebae</taxon>
        <taxon>Mastigamoebida</taxon>
        <taxon>Entamoebidae</taxon>
        <taxon>Entamoeba</taxon>
    </lineage>
</organism>
<keyword evidence="5" id="KW-0934">Plastid</keyword>
<dbReference type="InterPro" id="IPR045058">
    <property type="entry name" value="GIMA/IAN/Toc"/>
</dbReference>
<evidence type="ECO:0000256" key="14">
    <source>
        <dbReference type="ARBA" id="ARBA00023134"/>
    </source>
</evidence>
<dbReference type="PANTHER" id="PTHR10903:SF135">
    <property type="entry name" value="TRANSLOCASE OF CHLOROPLAST 120, CHLOROPLASTIC-RELATED"/>
    <property type="match status" value="1"/>
</dbReference>
<evidence type="ECO:0000256" key="15">
    <source>
        <dbReference type="ARBA" id="ARBA00023136"/>
    </source>
</evidence>
<keyword evidence="13" id="KW-1133">Transmembrane helix</keyword>
<sequence length="331" mass="37723">MSIEETKKTKLIMIGNTGDGKSSLGNFILKKKSNGFEVSDEAKSVTQKTEGSYGEGDRSDVFVIDTPGLQDSGGLDKDRQHMNEMVDYVKKQEGLQGIVIVLNCTNDRLSANIKAMIKLLCTIFPISDFWEHVCIVWTKCFNYTPLKKIEKQIQTKNVKFLPEVIKLAEETTGDKIVKIPMYFVDSRPDDDEIDNTRSEDEIVMLLTWARSLPSINVGKVIKNGSESERVIIEEKNEHQIIESDDVNIKYKINYMRREKRIKNDGTVEYSEWEVIKTKYKNKPIPKQYSKKPKKSFLDFLGNVGGALFELIMNGFGVNRILGANEDQSLEE</sequence>
<keyword evidence="15" id="KW-0472">Membrane</keyword>